<dbReference type="SUPFAM" id="SSF51338">
    <property type="entry name" value="Composite domain of metallo-dependent hydrolases"/>
    <property type="match status" value="1"/>
</dbReference>
<protein>
    <submittedName>
        <fullName evidence="3">Formiminoglutamate deiminase</fullName>
    </submittedName>
</protein>
<dbReference type="InterPro" id="IPR010252">
    <property type="entry name" value="HutF"/>
</dbReference>
<dbReference type="SUPFAM" id="SSF51556">
    <property type="entry name" value="Metallo-dependent hydrolases"/>
    <property type="match status" value="1"/>
</dbReference>
<keyword evidence="4" id="KW-1185">Reference proteome</keyword>
<dbReference type="PANTHER" id="PTHR43794:SF11">
    <property type="entry name" value="AMIDOHYDROLASE-RELATED DOMAIN-CONTAINING PROTEIN"/>
    <property type="match status" value="1"/>
</dbReference>
<proteinExistence type="predicted"/>
<comment type="caution">
    <text evidence="3">The sequence shown here is derived from an EMBL/GenBank/DDBJ whole genome shotgun (WGS) entry which is preliminary data.</text>
</comment>
<dbReference type="PANTHER" id="PTHR43794">
    <property type="entry name" value="AMINOHYDROLASE SSNA-RELATED"/>
    <property type="match status" value="1"/>
</dbReference>
<dbReference type="Gene3D" id="2.30.40.10">
    <property type="entry name" value="Urease, subunit C, domain 1"/>
    <property type="match status" value="1"/>
</dbReference>
<evidence type="ECO:0000313" key="3">
    <source>
        <dbReference type="EMBL" id="REF37718.1"/>
    </source>
</evidence>
<sequence>MLGARGPRLRGGLWLAFAASPAGQDATVASWWCEYAWLPSGEVVPGVLVDVAGDTISAVTPGVPRPPGTARRLRGLTIPGLANVHSHAFHRALRGHAQRGRGSFWTWRERMYALASRLAPDSYQRLARAVFTEMVLAGVTCVGEFHYVHHTRDGTPYADPNAMGNALIAAAHEVGIRITLLDTCYLAGGLGRPVAGVQLRFSDETAARWAERVDRLSSDATTRIGAALHSVRAVPLTEIPDVVAWARARGAPLHVHVAEQPAEVAACVELLGRTPVRVLADAGALGEETTAIHAVHLDDDDVRVLGETRTGVCVCPTTERDLADGIAPARRLADTGVRLTLGSDSHAVVDLFEEARAVELHTRLQTLVRGSFDAAELLTAATVNGHRALGWPQAGRIAPGALADLVTIRLDSVRTAGCGPTPETVVFAATAADVTDVVVGGRVVVQEGRHQWLAEAGQTLEVAIAEITEDLPR</sequence>
<dbReference type="OrthoDB" id="3204583at2"/>
<dbReference type="RefSeq" id="WP_115851124.1">
    <property type="nucleotide sequence ID" value="NZ_QTUC01000001.1"/>
</dbReference>
<evidence type="ECO:0000313" key="4">
    <source>
        <dbReference type="Proteomes" id="UP000256485"/>
    </source>
</evidence>
<dbReference type="NCBIfam" id="TIGR02022">
    <property type="entry name" value="hutF"/>
    <property type="match status" value="1"/>
</dbReference>
<keyword evidence="1" id="KW-0378">Hydrolase</keyword>
<dbReference type="InterPro" id="IPR032466">
    <property type="entry name" value="Metal_Hydrolase"/>
</dbReference>
<dbReference type="Pfam" id="PF01979">
    <property type="entry name" value="Amidohydro_1"/>
    <property type="match status" value="1"/>
</dbReference>
<dbReference type="GO" id="GO:0016810">
    <property type="term" value="F:hydrolase activity, acting on carbon-nitrogen (but not peptide) bonds"/>
    <property type="evidence" value="ECO:0007669"/>
    <property type="project" value="InterPro"/>
</dbReference>
<feature type="domain" description="Amidohydrolase-related" evidence="2">
    <location>
        <begin position="78"/>
        <end position="444"/>
    </location>
</feature>
<evidence type="ECO:0000259" key="2">
    <source>
        <dbReference type="Pfam" id="PF01979"/>
    </source>
</evidence>
<reference evidence="3 4" key="1">
    <citation type="submission" date="2018-08" db="EMBL/GenBank/DDBJ databases">
        <title>Sequencing the genomes of 1000 actinobacteria strains.</title>
        <authorList>
            <person name="Klenk H.-P."/>
        </authorList>
    </citation>
    <scope>NUCLEOTIDE SEQUENCE [LARGE SCALE GENOMIC DNA]</scope>
    <source>
        <strain evidence="3 4">DSM 22891</strain>
    </source>
</reference>
<dbReference type="Gene3D" id="3.20.20.140">
    <property type="entry name" value="Metal-dependent hydrolases"/>
    <property type="match status" value="1"/>
</dbReference>
<dbReference type="NCBIfam" id="NF006681">
    <property type="entry name" value="PRK09229.1-2"/>
    <property type="match status" value="1"/>
</dbReference>
<evidence type="ECO:0000256" key="1">
    <source>
        <dbReference type="ARBA" id="ARBA00022801"/>
    </source>
</evidence>
<dbReference type="AlphaFoldDB" id="A0A3D9V7E3"/>
<accession>A0A3D9V7E3</accession>
<organism evidence="3 4">
    <name type="scientific">Thermasporomyces composti</name>
    <dbReference type="NCBI Taxonomy" id="696763"/>
    <lineage>
        <taxon>Bacteria</taxon>
        <taxon>Bacillati</taxon>
        <taxon>Actinomycetota</taxon>
        <taxon>Actinomycetes</taxon>
        <taxon>Propionibacteriales</taxon>
        <taxon>Nocardioidaceae</taxon>
        <taxon>Thermasporomyces</taxon>
    </lineage>
</organism>
<dbReference type="InterPro" id="IPR011059">
    <property type="entry name" value="Metal-dep_hydrolase_composite"/>
</dbReference>
<dbReference type="EMBL" id="QTUC01000001">
    <property type="protein sequence ID" value="REF37718.1"/>
    <property type="molecule type" value="Genomic_DNA"/>
</dbReference>
<dbReference type="InterPro" id="IPR006680">
    <property type="entry name" value="Amidohydro-rel"/>
</dbReference>
<dbReference type="Proteomes" id="UP000256485">
    <property type="component" value="Unassembled WGS sequence"/>
</dbReference>
<dbReference type="InterPro" id="IPR050287">
    <property type="entry name" value="MTA/SAH_deaminase"/>
</dbReference>
<name>A0A3D9V7E3_THECX</name>
<gene>
    <name evidence="3" type="ORF">DFJ64_3170</name>
</gene>